<dbReference type="HOGENOM" id="CLU_2865079_0_0_0"/>
<organism evidence="2 3">
    <name type="scientific">Deinococcus peraridilitoris (strain DSM 19664 / LMG 22246 / CIP 109416 / KR-200)</name>
    <dbReference type="NCBI Taxonomy" id="937777"/>
    <lineage>
        <taxon>Bacteria</taxon>
        <taxon>Thermotogati</taxon>
        <taxon>Deinococcota</taxon>
        <taxon>Deinococci</taxon>
        <taxon>Deinococcales</taxon>
        <taxon>Deinococcaceae</taxon>
        <taxon>Deinococcus</taxon>
    </lineage>
</organism>
<dbReference type="EMBL" id="CP003382">
    <property type="protein sequence ID" value="AFZ66555.1"/>
    <property type="molecule type" value="Genomic_DNA"/>
</dbReference>
<keyword evidence="3" id="KW-1185">Reference proteome</keyword>
<dbReference type="Proteomes" id="UP000010467">
    <property type="component" value="Chromosome"/>
</dbReference>
<sequence length="68" mass="7221">MTKNTVMLVALLLMLAAYPLASYGTSGNSPALVWATLGLLTLGGLIPPVLRFLGKEDDSQQNTDKENS</sequence>
<dbReference type="STRING" id="937777.Deipe_0991"/>
<dbReference type="AlphaFoldDB" id="L0A0M3"/>
<evidence type="ECO:0000313" key="2">
    <source>
        <dbReference type="EMBL" id="AFZ66555.1"/>
    </source>
</evidence>
<keyword evidence="1" id="KW-1133">Transmembrane helix</keyword>
<evidence type="ECO:0000256" key="1">
    <source>
        <dbReference type="SAM" id="Phobius"/>
    </source>
</evidence>
<gene>
    <name evidence="2" type="ordered locus">Deipe_0991</name>
</gene>
<feature type="transmembrane region" description="Helical" evidence="1">
    <location>
        <begin position="31"/>
        <end position="53"/>
    </location>
</feature>
<dbReference type="PATRIC" id="fig|937777.3.peg.993"/>
<protein>
    <submittedName>
        <fullName evidence="2">Uncharacterized protein</fullName>
    </submittedName>
</protein>
<evidence type="ECO:0000313" key="3">
    <source>
        <dbReference type="Proteomes" id="UP000010467"/>
    </source>
</evidence>
<proteinExistence type="predicted"/>
<name>L0A0M3_DEIPD</name>
<keyword evidence="1" id="KW-0812">Transmembrane</keyword>
<reference evidence="3" key="1">
    <citation type="submission" date="2012-03" db="EMBL/GenBank/DDBJ databases">
        <title>Complete sequence of chromosome of Deinococcus peraridilitoris DSM 19664.</title>
        <authorList>
            <person name="Lucas S."/>
            <person name="Copeland A."/>
            <person name="Lapidus A."/>
            <person name="Glavina del Rio T."/>
            <person name="Dalin E."/>
            <person name="Tice H."/>
            <person name="Bruce D."/>
            <person name="Goodwin L."/>
            <person name="Pitluck S."/>
            <person name="Peters L."/>
            <person name="Mikhailova N."/>
            <person name="Lu M."/>
            <person name="Kyrpides N."/>
            <person name="Mavromatis K."/>
            <person name="Ivanova N."/>
            <person name="Brettin T."/>
            <person name="Detter J.C."/>
            <person name="Han C."/>
            <person name="Larimer F."/>
            <person name="Land M."/>
            <person name="Hauser L."/>
            <person name="Markowitz V."/>
            <person name="Cheng J.-F."/>
            <person name="Hugenholtz P."/>
            <person name="Woyke T."/>
            <person name="Wu D."/>
            <person name="Pukall R."/>
            <person name="Steenblock K."/>
            <person name="Brambilla E."/>
            <person name="Klenk H.-P."/>
            <person name="Eisen J.A."/>
        </authorList>
    </citation>
    <scope>NUCLEOTIDE SEQUENCE [LARGE SCALE GENOMIC DNA]</scope>
    <source>
        <strain evidence="3">DSM 19664 / LMG 22246 / CIP 109416 / KR-200</strain>
    </source>
</reference>
<keyword evidence="1" id="KW-0472">Membrane</keyword>
<dbReference type="KEGG" id="dpd:Deipe_0991"/>
<accession>L0A0M3</accession>
<dbReference type="RefSeq" id="WP_015234865.1">
    <property type="nucleotide sequence ID" value="NC_019793.1"/>
</dbReference>